<dbReference type="GO" id="GO:0009378">
    <property type="term" value="F:four-way junction helicase activity"/>
    <property type="evidence" value="ECO:0000318"/>
    <property type="project" value="GO_Central"/>
</dbReference>
<dbReference type="EMBL" id="CH991589">
    <property type="protein sequence ID" value="EDQ84343.1"/>
    <property type="molecule type" value="Genomic_DNA"/>
</dbReference>
<feature type="region of interest" description="Disordered" evidence="6">
    <location>
        <begin position="71"/>
        <end position="113"/>
    </location>
</feature>
<sequence length="1758" mass="188792">MELPCPHCQAAVPLPRMDMHLLSCPAVVTRSESRPSAAAGPAVPVKSTSTLAAVAACDDEDMQDLLDDLEAEEEEQQQQRQQQQRQQPGAAATHETGPVIVHDDEDDDDGDDDDAAALLAMERFERGGPTVQRTGPSSHRNALADLMSSARAQRQPSNSAGSTRHPHTGVDKVSSPLRTGPGAIVSTARPGGGIDAKGYPCLDSAAQGLGKTFIAAVVMYNFWRWYPNGKVLFMAPTKPLVAQQVNACYQIMGFRAEDICEMTGSKQHEHRDKLWQRKRVFFLTPQCAVRDLQRGYFSAREVVCVVFDEAHRALGNHAYSLFIQSLLAESSQFRVMALSATPGDSVTKVQEVITNLLIDAIEIRGEEAADVAPYVNQRTAEKVVVPMSPDIEACRSMLNRVAQPFIKRLVQGRVLGETTLDRLTSRMLAITRDRARSGDIGGGALKKGVLENSFAMLMSLSTLFGTVSKHGITPFLISVENGIDKAKYIGKELQKNPAAQAVIKRFREQRENNPDFVGHPKLVKLRDILHSHFTAMGATATRAMVFSTIRDSVQDITDVLNRHGNLIRAVPFIGQGKGTGTGKGLTQKEQARVLQQFKNGQYNVLVATCVAEEGLDIGDVDLIVCYDQQGSQTRLVQRSGRTGRKRDGKIVFLMTANVEESLYKRSADGKNHIFKAIVKGSNSFKMSNLSPALLPAQPVVQRRQMAAAGTPPSEISGRGARRRADRGNGHTTALVEAFDAAQWEEVRQELRQQQTLAVVRSGRYSHLHMVDQFRSFLAPSRRSQAFLRLLQKEDSSIDQDWASDSFWGAKTGAAREEISGVNDDVAAPASKRAKRATIASAPQLEVADMDLGLLDTPLMGHDGWDSDDDLPEVMGLAVVTEGTNSKAAAAHLPSADRLESPRVSLHASPPWSPVRCSDERAAPAVQGQGFAGRPTHSSPTFTGAASPQPSYNDEEMPVWSQDASPPEVGFIQPSQNAVGTALESGPATSSPVPPRRRVPAHQLRALLSPSHSHPAAQKSAATLAGASRAGMPPELTTKPTSPAAEAPSPKSRESDATLAWTSRVVAAQSGRTSSALWTVLQSALTGYQRSLMARASQLPRASQAGRTTMSVNDMPTARAAAPLASSRREHESQASFQPPDHQVSELCSPHLPMRPASRSGASGSTPIVLDDTHRSQELAPPTPTPLRTKGQLKASPACVVLDTPHPLPSEPLSSPAASALRPSTAAPTRMETEEDDDDSPLVMRGRRGRPHPMVVLSSASPSPQAGHANTRPARGSPADVVFQSPVLPRSRHTRPALLSIDSDGPDENGPVQQRMAQPMGDGGRRQKKSSIDATALRERQALRRYFVASQAEDGAETGMDNMDEDEPDEYDLDDSFIDNGSASQHTQRTSPGSRSSSTAARGQRPDADILSTQEMGAVYRRSVLHSPENDELPFNTRVRYGGARYRLANLDAVPDVQDTPSPSASEAEDAPSLGPSLSPSLEPSLEAVSRAPPRPAASPTRLAAGRPHAPAFSSCSAREVAGDVASGPMLQGTPSSRGHARAPLTPYICNGNTPAARPAPNVSTPLTPLGSRSPLPLVETPMYAAARSRRPAASGCGPLLLVSTRELNSAELMNCLLASDINYAVAKMDVGMFCLGTRTAVVRLRTTEVVRWDHKDSSTSDPVFKAANNMSRLVVVIEEHQPTRGGQVTRGTAYMRGLARLVALGAQVVDVPDAAGTAAILGTLLREEHAAGFGLDARVKPLLDIREHAQVSAPSPRL</sequence>
<feature type="compositionally biased region" description="Low complexity" evidence="6">
    <location>
        <begin position="78"/>
        <end position="87"/>
    </location>
</feature>
<evidence type="ECO:0008006" key="11">
    <source>
        <dbReference type="Google" id="ProtNLM"/>
    </source>
</evidence>
<feature type="domain" description="Helicase ATP-binding" evidence="7">
    <location>
        <begin position="192"/>
        <end position="360"/>
    </location>
</feature>
<dbReference type="SUPFAM" id="SSF52540">
    <property type="entry name" value="P-loop containing nucleoside triphosphate hydrolases"/>
    <property type="match status" value="1"/>
</dbReference>
<dbReference type="PANTHER" id="PTHR14025:SF20">
    <property type="entry name" value="FANCONI ANEMIA GROUP M PROTEIN"/>
    <property type="match status" value="1"/>
</dbReference>
<evidence type="ECO:0000256" key="1">
    <source>
        <dbReference type="ARBA" id="ARBA00009889"/>
    </source>
</evidence>
<evidence type="ECO:0000256" key="6">
    <source>
        <dbReference type="SAM" id="MobiDB-lite"/>
    </source>
</evidence>
<dbReference type="InterPro" id="IPR014001">
    <property type="entry name" value="Helicase_ATP-bd"/>
</dbReference>
<feature type="region of interest" description="Disordered" evidence="6">
    <location>
        <begin position="1097"/>
        <end position="1191"/>
    </location>
</feature>
<feature type="region of interest" description="Disordered" evidence="6">
    <location>
        <begin position="1345"/>
        <end position="1413"/>
    </location>
</feature>
<feature type="region of interest" description="Disordered" evidence="6">
    <location>
        <begin position="706"/>
        <end position="726"/>
    </location>
</feature>
<keyword evidence="4" id="KW-0347">Helicase</keyword>
<dbReference type="GO" id="GO:0000400">
    <property type="term" value="F:four-way junction DNA binding"/>
    <property type="evidence" value="ECO:0000318"/>
    <property type="project" value="GO_Central"/>
</dbReference>
<gene>
    <name evidence="9" type="ORF">MONBRDRAFT_30349</name>
</gene>
<feature type="region of interest" description="Disordered" evidence="6">
    <location>
        <begin position="1451"/>
        <end position="1510"/>
    </location>
</feature>
<dbReference type="KEGG" id="mbr:MONBRDRAFT_30349"/>
<dbReference type="GO" id="GO:0005524">
    <property type="term" value="F:ATP binding"/>
    <property type="evidence" value="ECO:0007669"/>
    <property type="project" value="UniProtKB-KW"/>
</dbReference>
<feature type="region of interest" description="Disordered" evidence="6">
    <location>
        <begin position="148"/>
        <end position="189"/>
    </location>
</feature>
<reference evidence="9 10" key="1">
    <citation type="journal article" date="2008" name="Nature">
        <title>The genome of the choanoflagellate Monosiga brevicollis and the origin of metazoans.</title>
        <authorList>
            <consortium name="JGI Sequencing"/>
            <person name="King N."/>
            <person name="Westbrook M.J."/>
            <person name="Young S.L."/>
            <person name="Kuo A."/>
            <person name="Abedin M."/>
            <person name="Chapman J."/>
            <person name="Fairclough S."/>
            <person name="Hellsten U."/>
            <person name="Isogai Y."/>
            <person name="Letunic I."/>
            <person name="Marr M."/>
            <person name="Pincus D."/>
            <person name="Putnam N."/>
            <person name="Rokas A."/>
            <person name="Wright K.J."/>
            <person name="Zuzow R."/>
            <person name="Dirks W."/>
            <person name="Good M."/>
            <person name="Goodstein D."/>
            <person name="Lemons D."/>
            <person name="Li W."/>
            <person name="Lyons J.B."/>
            <person name="Morris A."/>
            <person name="Nichols S."/>
            <person name="Richter D.J."/>
            <person name="Salamov A."/>
            <person name="Bork P."/>
            <person name="Lim W.A."/>
            <person name="Manning G."/>
            <person name="Miller W.T."/>
            <person name="McGinnis W."/>
            <person name="Shapiro H."/>
            <person name="Tjian R."/>
            <person name="Grigoriev I.V."/>
            <person name="Rokhsar D."/>
        </authorList>
    </citation>
    <scope>NUCLEOTIDE SEQUENCE [LARGE SCALE GENOMIC DNA]</scope>
    <source>
        <strain evidence="10">MX1 / ATCC 50154</strain>
    </source>
</reference>
<dbReference type="GO" id="GO:0043138">
    <property type="term" value="F:3'-5' DNA helicase activity"/>
    <property type="evidence" value="ECO:0000318"/>
    <property type="project" value="GO_Central"/>
</dbReference>
<dbReference type="InterPro" id="IPR039686">
    <property type="entry name" value="FANCM/Mph1-like_ID"/>
</dbReference>
<feature type="compositionally biased region" description="Polar residues" evidence="6">
    <location>
        <begin position="1104"/>
        <end position="1113"/>
    </location>
</feature>
<feature type="region of interest" description="Disordered" evidence="6">
    <location>
        <begin position="1203"/>
        <end position="1331"/>
    </location>
</feature>
<dbReference type="InterPro" id="IPR011545">
    <property type="entry name" value="DEAD/DEAH_box_helicase_dom"/>
</dbReference>
<feature type="region of interest" description="Disordered" evidence="6">
    <location>
        <begin position="977"/>
        <end position="996"/>
    </location>
</feature>
<evidence type="ECO:0000256" key="2">
    <source>
        <dbReference type="ARBA" id="ARBA00022741"/>
    </source>
</evidence>
<comment type="similarity">
    <text evidence="1">Belongs to the DEAD box helicase family. DEAH subfamily. FANCM sub-subfamily.</text>
</comment>
<dbReference type="PROSITE" id="PS51194">
    <property type="entry name" value="HELICASE_CTER"/>
    <property type="match status" value="1"/>
</dbReference>
<dbReference type="Proteomes" id="UP000001357">
    <property type="component" value="Unassembled WGS sequence"/>
</dbReference>
<feature type="compositionally biased region" description="Acidic residues" evidence="6">
    <location>
        <begin position="103"/>
        <end position="113"/>
    </location>
</feature>
<dbReference type="GO" id="GO:0045003">
    <property type="term" value="P:double-strand break repair via synthesis-dependent strand annealing"/>
    <property type="evidence" value="ECO:0000318"/>
    <property type="project" value="GO_Central"/>
</dbReference>
<dbReference type="GO" id="GO:0016787">
    <property type="term" value="F:hydrolase activity"/>
    <property type="evidence" value="ECO:0007669"/>
    <property type="project" value="UniProtKB-KW"/>
</dbReference>
<name>A9VDQ5_MONBE</name>
<keyword evidence="5" id="KW-0067">ATP-binding</keyword>
<dbReference type="InParanoid" id="A9VDQ5"/>
<dbReference type="InterPro" id="IPR027417">
    <property type="entry name" value="P-loop_NTPase"/>
</dbReference>
<feature type="compositionally biased region" description="Polar residues" evidence="6">
    <location>
        <begin position="150"/>
        <end position="162"/>
    </location>
</feature>
<dbReference type="Pfam" id="PF00270">
    <property type="entry name" value="DEAD"/>
    <property type="match status" value="1"/>
</dbReference>
<dbReference type="InterPro" id="IPR001650">
    <property type="entry name" value="Helicase_C-like"/>
</dbReference>
<evidence type="ECO:0000259" key="8">
    <source>
        <dbReference type="PROSITE" id="PS51194"/>
    </source>
</evidence>
<dbReference type="GeneID" id="5896089"/>
<evidence type="ECO:0000256" key="4">
    <source>
        <dbReference type="ARBA" id="ARBA00022806"/>
    </source>
</evidence>
<dbReference type="Pfam" id="PF00271">
    <property type="entry name" value="Helicase_C"/>
    <property type="match status" value="1"/>
</dbReference>
<feature type="compositionally biased region" description="Polar residues" evidence="6">
    <location>
        <begin position="935"/>
        <end position="951"/>
    </location>
</feature>
<dbReference type="STRING" id="81824.A9VDQ5"/>
<evidence type="ECO:0000256" key="5">
    <source>
        <dbReference type="ARBA" id="ARBA00022840"/>
    </source>
</evidence>
<dbReference type="RefSeq" id="XP_001750839.1">
    <property type="nucleotide sequence ID" value="XM_001750787.1"/>
</dbReference>
<feature type="region of interest" description="Disordered" evidence="6">
    <location>
        <begin position="887"/>
        <end position="972"/>
    </location>
</feature>
<dbReference type="CDD" id="cd12091">
    <property type="entry name" value="FANCM_ID"/>
    <property type="match status" value="1"/>
</dbReference>
<keyword evidence="2" id="KW-0547">Nucleotide-binding</keyword>
<feature type="compositionally biased region" description="Low complexity" evidence="6">
    <location>
        <begin position="1210"/>
        <end position="1228"/>
    </location>
</feature>
<keyword evidence="3" id="KW-0378">Hydrolase</keyword>
<feature type="domain" description="Helicase C-terminal" evidence="8">
    <location>
        <begin position="524"/>
        <end position="690"/>
    </location>
</feature>
<feature type="compositionally biased region" description="Low complexity" evidence="6">
    <location>
        <begin position="1460"/>
        <end position="1504"/>
    </location>
</feature>
<evidence type="ECO:0000259" key="7">
    <source>
        <dbReference type="PROSITE" id="PS51192"/>
    </source>
</evidence>
<dbReference type="Gene3D" id="3.40.50.300">
    <property type="entry name" value="P-loop containing nucleotide triphosphate hydrolases"/>
    <property type="match status" value="2"/>
</dbReference>
<proteinExistence type="inferred from homology"/>
<feature type="compositionally biased region" description="Acidic residues" evidence="6">
    <location>
        <begin position="1361"/>
        <end position="1376"/>
    </location>
</feature>
<accession>A9VDQ5</accession>
<feature type="compositionally biased region" description="Polar residues" evidence="6">
    <location>
        <begin position="1378"/>
        <end position="1400"/>
    </location>
</feature>
<dbReference type="SMART" id="SM00487">
    <property type="entry name" value="DEXDc"/>
    <property type="match status" value="1"/>
</dbReference>
<dbReference type="eggNOG" id="KOG0354">
    <property type="taxonomic scope" value="Eukaryota"/>
</dbReference>
<dbReference type="PANTHER" id="PTHR14025">
    <property type="entry name" value="FANCONI ANEMIA GROUP M FANCM FAMILY MEMBER"/>
    <property type="match status" value="1"/>
</dbReference>
<feature type="region of interest" description="Disordered" evidence="6">
    <location>
        <begin position="1008"/>
        <end position="1056"/>
    </location>
</feature>
<dbReference type="GO" id="GO:0036297">
    <property type="term" value="P:interstrand cross-link repair"/>
    <property type="evidence" value="ECO:0000318"/>
    <property type="project" value="GO_Central"/>
</dbReference>
<protein>
    <recommendedName>
        <fullName evidence="11">Fanconi anemia group M protein</fullName>
    </recommendedName>
</protein>
<dbReference type="SMART" id="SM00490">
    <property type="entry name" value="HELICc"/>
    <property type="match status" value="1"/>
</dbReference>
<organism evidence="9 10">
    <name type="scientific">Monosiga brevicollis</name>
    <name type="common">Choanoflagellate</name>
    <dbReference type="NCBI Taxonomy" id="81824"/>
    <lineage>
        <taxon>Eukaryota</taxon>
        <taxon>Choanoflagellata</taxon>
        <taxon>Craspedida</taxon>
        <taxon>Salpingoecidae</taxon>
        <taxon>Monosiga</taxon>
    </lineage>
</organism>
<evidence type="ECO:0000256" key="3">
    <source>
        <dbReference type="ARBA" id="ARBA00022801"/>
    </source>
</evidence>
<dbReference type="PROSITE" id="PS51192">
    <property type="entry name" value="HELICASE_ATP_BIND_1"/>
    <property type="match status" value="1"/>
</dbReference>
<feature type="region of interest" description="Disordered" evidence="6">
    <location>
        <begin position="1525"/>
        <end position="1545"/>
    </location>
</feature>
<evidence type="ECO:0000313" key="10">
    <source>
        <dbReference type="Proteomes" id="UP000001357"/>
    </source>
</evidence>
<keyword evidence="10" id="KW-1185">Reference proteome</keyword>
<evidence type="ECO:0000313" key="9">
    <source>
        <dbReference type="EMBL" id="EDQ84343.1"/>
    </source>
</evidence>